<organism evidence="1">
    <name type="scientific">Puccinia triticina (isolate 1-1 / race 1 (BBBD))</name>
    <name type="common">Brown leaf rust fungus</name>
    <dbReference type="NCBI Taxonomy" id="630390"/>
    <lineage>
        <taxon>Eukaryota</taxon>
        <taxon>Fungi</taxon>
        <taxon>Dikarya</taxon>
        <taxon>Basidiomycota</taxon>
        <taxon>Pucciniomycotina</taxon>
        <taxon>Pucciniomycetes</taxon>
        <taxon>Pucciniales</taxon>
        <taxon>Pucciniaceae</taxon>
        <taxon>Puccinia</taxon>
    </lineage>
</organism>
<name>A0A180GRC3_PUCT1</name>
<dbReference type="EnsemblFungi" id="PTTG_26752-t43_1">
    <property type="protein sequence ID" value="PTTG_26752-t43_1-p1"/>
    <property type="gene ID" value="PTTG_26752"/>
</dbReference>
<dbReference type="AlphaFoldDB" id="A0A180GRC3"/>
<evidence type="ECO:0000313" key="2">
    <source>
        <dbReference type="EnsemblFungi" id="PTTG_26752-t43_1-p1"/>
    </source>
</evidence>
<reference evidence="2 3" key="3">
    <citation type="journal article" date="2017" name="G3 (Bethesda)">
        <title>Comparative analysis highlights variable genome content of wheat rusts and divergence of the mating loci.</title>
        <authorList>
            <person name="Cuomo C.A."/>
            <person name="Bakkeren G."/>
            <person name="Khalil H.B."/>
            <person name="Panwar V."/>
            <person name="Joly D."/>
            <person name="Linning R."/>
            <person name="Sakthikumar S."/>
            <person name="Song X."/>
            <person name="Adiconis X."/>
            <person name="Fan L."/>
            <person name="Goldberg J.M."/>
            <person name="Levin J.Z."/>
            <person name="Young S."/>
            <person name="Zeng Q."/>
            <person name="Anikster Y."/>
            <person name="Bruce M."/>
            <person name="Wang M."/>
            <person name="Yin C."/>
            <person name="McCallum B."/>
            <person name="Szabo L.J."/>
            <person name="Hulbert S."/>
            <person name="Chen X."/>
            <person name="Fellers J.P."/>
        </authorList>
    </citation>
    <scope>NUCLEOTIDE SEQUENCE</scope>
    <source>
        <strain evidence="2">isolate 1-1 / race 1 (BBBD)</strain>
        <strain evidence="3">Isolate 1-1 / race 1 (BBBD)</strain>
    </source>
</reference>
<reference evidence="1" key="1">
    <citation type="submission" date="2009-11" db="EMBL/GenBank/DDBJ databases">
        <authorList>
            <consortium name="The Broad Institute Genome Sequencing Platform"/>
            <person name="Ward D."/>
            <person name="Feldgarden M."/>
            <person name="Earl A."/>
            <person name="Young S.K."/>
            <person name="Zeng Q."/>
            <person name="Koehrsen M."/>
            <person name="Alvarado L."/>
            <person name="Berlin A."/>
            <person name="Bochicchio J."/>
            <person name="Borenstein D."/>
            <person name="Chapman S.B."/>
            <person name="Chen Z."/>
            <person name="Engels R."/>
            <person name="Freedman E."/>
            <person name="Gellesch M."/>
            <person name="Goldberg J."/>
            <person name="Griggs A."/>
            <person name="Gujja S."/>
            <person name="Heilman E."/>
            <person name="Heiman D."/>
            <person name="Hepburn T."/>
            <person name="Howarth C."/>
            <person name="Jen D."/>
            <person name="Larson L."/>
            <person name="Lewis B."/>
            <person name="Mehta T."/>
            <person name="Park D."/>
            <person name="Pearson M."/>
            <person name="Roberts A."/>
            <person name="Saif S."/>
            <person name="Shea T."/>
            <person name="Shenoy N."/>
            <person name="Sisk P."/>
            <person name="Stolte C."/>
            <person name="Sykes S."/>
            <person name="Thomson T."/>
            <person name="Walk T."/>
            <person name="White J."/>
            <person name="Yandava C."/>
            <person name="Izard J."/>
            <person name="Baranova O.V."/>
            <person name="Blanton J.M."/>
            <person name="Tanner A.C."/>
            <person name="Dewhirst F.E."/>
            <person name="Haas B."/>
            <person name="Nusbaum C."/>
            <person name="Birren B."/>
        </authorList>
    </citation>
    <scope>NUCLEOTIDE SEQUENCE [LARGE SCALE GENOMIC DNA]</scope>
    <source>
        <strain evidence="1">1-1 BBBD Race 1</strain>
    </source>
</reference>
<gene>
    <name evidence="1" type="ORF">PTTG_26752</name>
</gene>
<evidence type="ECO:0000313" key="3">
    <source>
        <dbReference type="Proteomes" id="UP000005240"/>
    </source>
</evidence>
<dbReference type="VEuPathDB" id="FungiDB:PTTG_26752"/>
<evidence type="ECO:0000313" key="1">
    <source>
        <dbReference type="EMBL" id="OAV95245.1"/>
    </source>
</evidence>
<sequence length="133" mass="14943">VAFITASLVWSAHSTSLWLLCHDPSTRRKETIPTPHPPKLEHRLQTFLPTTPWIELRDSLLLLFISSGDCPHRESNVPQVFYPICFLAAFQTSGCDLVGKLPPSPSSDRLSLLQENSITKIDCPWTPRALIIL</sequence>
<accession>A0A180GRC3</accession>
<dbReference type="EMBL" id="ADAS02000031">
    <property type="protein sequence ID" value="OAV95245.1"/>
    <property type="molecule type" value="Genomic_DNA"/>
</dbReference>
<keyword evidence="3" id="KW-1185">Reference proteome</keyword>
<proteinExistence type="predicted"/>
<reference evidence="2" key="4">
    <citation type="submission" date="2025-05" db="UniProtKB">
        <authorList>
            <consortium name="EnsemblFungi"/>
        </authorList>
    </citation>
    <scope>IDENTIFICATION</scope>
    <source>
        <strain evidence="2">isolate 1-1 / race 1 (BBBD)</strain>
    </source>
</reference>
<reference evidence="1" key="2">
    <citation type="submission" date="2016-05" db="EMBL/GenBank/DDBJ databases">
        <title>Comparative analysis highlights variable genome content of wheat rusts and divergence of the mating loci.</title>
        <authorList>
            <person name="Cuomo C.A."/>
            <person name="Bakkeren G."/>
            <person name="Szabo L."/>
            <person name="Khalil H."/>
            <person name="Joly D."/>
            <person name="Goldberg J."/>
            <person name="Young S."/>
            <person name="Zeng Q."/>
            <person name="Fellers J."/>
        </authorList>
    </citation>
    <scope>NUCLEOTIDE SEQUENCE [LARGE SCALE GENOMIC DNA]</scope>
    <source>
        <strain evidence="1">1-1 BBBD Race 1</strain>
    </source>
</reference>
<dbReference type="Proteomes" id="UP000005240">
    <property type="component" value="Unassembled WGS sequence"/>
</dbReference>
<protein>
    <submittedName>
        <fullName evidence="1 2">Uncharacterized protein</fullName>
    </submittedName>
</protein>
<feature type="non-terminal residue" evidence="1">
    <location>
        <position position="1"/>
    </location>
</feature>